<dbReference type="Proteomes" id="UP000239549">
    <property type="component" value="Unassembled WGS sequence"/>
</dbReference>
<sequence>MSYNIKRSTLAISDGGLDGRPIPEEEYMDANISSFILARDHLLNLT</sequence>
<accession>A0A2L2XHQ8</accession>
<evidence type="ECO:0000313" key="1">
    <source>
        <dbReference type="EMBL" id="GBF33411.1"/>
    </source>
</evidence>
<protein>
    <submittedName>
        <fullName evidence="1">Uncharacterized protein</fullName>
    </submittedName>
</protein>
<reference evidence="2" key="1">
    <citation type="submission" date="2018-02" db="EMBL/GenBank/DDBJ databases">
        <title>Genome sequence of Desulfocucumis palustris strain NAW-5.</title>
        <authorList>
            <person name="Watanabe M."/>
            <person name="Kojima H."/>
            <person name="Fukui M."/>
        </authorList>
    </citation>
    <scope>NUCLEOTIDE SEQUENCE [LARGE SCALE GENOMIC DNA]</scope>
    <source>
        <strain evidence="2">NAW-5</strain>
    </source>
</reference>
<name>A0A2L2XHQ8_9FIRM</name>
<keyword evidence="2" id="KW-1185">Reference proteome</keyword>
<evidence type="ECO:0000313" key="2">
    <source>
        <dbReference type="Proteomes" id="UP000239549"/>
    </source>
</evidence>
<gene>
    <name evidence="1" type="ORF">DCCM_2512</name>
</gene>
<dbReference type="AlphaFoldDB" id="A0A2L2XHQ8"/>
<dbReference type="EMBL" id="BFAV01000099">
    <property type="protein sequence ID" value="GBF33411.1"/>
    <property type="molecule type" value="Genomic_DNA"/>
</dbReference>
<proteinExistence type="predicted"/>
<organism evidence="1 2">
    <name type="scientific">Desulfocucumis palustris</name>
    <dbReference type="NCBI Taxonomy" id="1898651"/>
    <lineage>
        <taxon>Bacteria</taxon>
        <taxon>Bacillati</taxon>
        <taxon>Bacillota</taxon>
        <taxon>Clostridia</taxon>
        <taxon>Eubacteriales</taxon>
        <taxon>Desulfocucumaceae</taxon>
        <taxon>Desulfocucumis</taxon>
    </lineage>
</organism>
<comment type="caution">
    <text evidence="1">The sequence shown here is derived from an EMBL/GenBank/DDBJ whole genome shotgun (WGS) entry which is preliminary data.</text>
</comment>